<dbReference type="InterPro" id="IPR027417">
    <property type="entry name" value="P-loop_NTPase"/>
</dbReference>
<reference evidence="10 11" key="1">
    <citation type="submission" date="2012-01" db="EMBL/GenBank/DDBJ databases">
        <title>Complete sequence of Desulfotomaculum gibsoniae DSM 7213.</title>
        <authorList>
            <consortium name="US DOE Joint Genome Institute"/>
            <person name="Lucas S."/>
            <person name="Han J."/>
            <person name="Lapidus A."/>
            <person name="Cheng J.-F."/>
            <person name="Goodwin L."/>
            <person name="Pitluck S."/>
            <person name="Peters L."/>
            <person name="Ovchinnikova G."/>
            <person name="Teshima H."/>
            <person name="Detter J.C."/>
            <person name="Han C."/>
            <person name="Tapia R."/>
            <person name="Land M."/>
            <person name="Hauser L."/>
            <person name="Kyrpides N."/>
            <person name="Ivanova N."/>
            <person name="Pagani I."/>
            <person name="Parshina S."/>
            <person name="Plugge C."/>
            <person name="Muyzer G."/>
            <person name="Kuever J."/>
            <person name="Ivanova A."/>
            <person name="Nazina T."/>
            <person name="Klenk H.-P."/>
            <person name="Brambilla E."/>
            <person name="Spring S."/>
            <person name="Stams A.F."/>
            <person name="Woyke T."/>
        </authorList>
    </citation>
    <scope>NUCLEOTIDE SEQUENCE [LARGE SCALE GENOMIC DNA]</scope>
    <source>
        <strain evidence="10 11">DSM 7213</strain>
    </source>
</reference>
<keyword evidence="1" id="KW-0547">Nucleotide-binding</keyword>
<evidence type="ECO:0000313" key="11">
    <source>
        <dbReference type="Proteomes" id="UP000013520"/>
    </source>
</evidence>
<dbReference type="EMBL" id="CP003273">
    <property type="protein sequence ID" value="AGL00059.1"/>
    <property type="molecule type" value="Genomic_DNA"/>
</dbReference>
<dbReference type="RefSeq" id="WP_006523483.1">
    <property type="nucleotide sequence ID" value="NC_021184.1"/>
</dbReference>
<dbReference type="PANTHER" id="PTHR32071">
    <property type="entry name" value="TRANSCRIPTIONAL REGULATORY PROTEIN"/>
    <property type="match status" value="1"/>
</dbReference>
<name>R4KBX6_9FIRM</name>
<dbReference type="GO" id="GO:0005524">
    <property type="term" value="F:ATP binding"/>
    <property type="evidence" value="ECO:0007669"/>
    <property type="project" value="UniProtKB-KW"/>
</dbReference>
<keyword evidence="4" id="KW-0805">Transcription regulation</keyword>
<dbReference type="InterPro" id="IPR030828">
    <property type="entry name" value="HTH_TyrR"/>
</dbReference>
<dbReference type="PROSITE" id="PS50113">
    <property type="entry name" value="PAC"/>
    <property type="match status" value="1"/>
</dbReference>
<protein>
    <recommendedName>
        <fullName evidence="6">HTH-type transcriptional regulatory protein TyrR</fullName>
    </recommendedName>
</protein>
<dbReference type="PROSITE" id="PS50112">
    <property type="entry name" value="PAS"/>
    <property type="match status" value="1"/>
</dbReference>
<dbReference type="Gene3D" id="3.40.50.300">
    <property type="entry name" value="P-loop containing nucleotide triphosphate hydrolases"/>
    <property type="match status" value="1"/>
</dbReference>
<dbReference type="Pfam" id="PF13426">
    <property type="entry name" value="PAS_9"/>
    <property type="match status" value="1"/>
</dbReference>
<dbReference type="Pfam" id="PF25601">
    <property type="entry name" value="AAA_lid_14"/>
    <property type="match status" value="1"/>
</dbReference>
<feature type="domain" description="Sigma-54 factor interaction" evidence="7">
    <location>
        <begin position="153"/>
        <end position="382"/>
    </location>
</feature>
<dbReference type="InterPro" id="IPR002078">
    <property type="entry name" value="Sigma_54_int"/>
</dbReference>
<organism evidence="10 11">
    <name type="scientific">Desulfoscipio gibsoniae DSM 7213</name>
    <dbReference type="NCBI Taxonomy" id="767817"/>
    <lineage>
        <taxon>Bacteria</taxon>
        <taxon>Bacillati</taxon>
        <taxon>Bacillota</taxon>
        <taxon>Clostridia</taxon>
        <taxon>Eubacteriales</taxon>
        <taxon>Desulfallaceae</taxon>
        <taxon>Desulfoscipio</taxon>
    </lineage>
</organism>
<dbReference type="InterPro" id="IPR000700">
    <property type="entry name" value="PAS-assoc_C"/>
</dbReference>
<dbReference type="SUPFAM" id="SSF46689">
    <property type="entry name" value="Homeodomain-like"/>
    <property type="match status" value="1"/>
</dbReference>
<evidence type="ECO:0000259" key="7">
    <source>
        <dbReference type="PROSITE" id="PS50045"/>
    </source>
</evidence>
<evidence type="ECO:0000259" key="9">
    <source>
        <dbReference type="PROSITE" id="PS50113"/>
    </source>
</evidence>
<keyword evidence="2" id="KW-0058">Aromatic hydrocarbons catabolism</keyword>
<dbReference type="PROSITE" id="PS50045">
    <property type="entry name" value="SIGMA54_INTERACT_4"/>
    <property type="match status" value="1"/>
</dbReference>
<accession>R4KBX6</accession>
<dbReference type="InterPro" id="IPR058031">
    <property type="entry name" value="AAA_lid_NorR"/>
</dbReference>
<dbReference type="eggNOG" id="COG3829">
    <property type="taxonomic scope" value="Bacteria"/>
</dbReference>
<dbReference type="InterPro" id="IPR025662">
    <property type="entry name" value="Sigma_54_int_dom_ATP-bd_1"/>
</dbReference>
<dbReference type="Gene3D" id="1.10.8.60">
    <property type="match status" value="1"/>
</dbReference>
<sequence length="481" mass="54232">MAIKLKPGFRKILQSLLDSLPDGIMILTVDGIIKMANNVQERLTGLSNKEIIGQTIFSLVQKGIYNDPVIDLALKRRQSVTLMQYTPFNTCLLVTGAPVIDDNNEIAYVVLYSKDVTELNQLQQQLEQTKLLTQKYSLEINEMRVQSQENIDIVAKSIKMKKIIDLTLRLARVDTTVLILGESGTGKEVIAKLIHDHGERKLGPFIKVNCSAIPESLIESELFGYESGTFTGGNKEGKAGLFELAHNGDIFLDEIGDLSLSLQPKLLRVLQEKEVIRVGGAKPRKVDVRVITATNKDLKELVNQNLFREDLFFRLNVVPILIPPLRERKDDIIPLVYHFKDLISKKYKIKKEFSGKVLNHFYAYDWPGNVRELQNAVERLLIISIGNTITVDDLPHDMLPASGDGRIIVDGIMPMRQAVLEVERQLIEQGMAKFNSTYKVAKILGVHQTTVIRKIAKVNKSKKTNNVRQLKDQKQSNDNEA</sequence>
<dbReference type="Gene3D" id="3.30.450.20">
    <property type="entry name" value="PAS domain"/>
    <property type="match status" value="1"/>
</dbReference>
<dbReference type="HOGENOM" id="CLU_000445_8_1_9"/>
<dbReference type="SMART" id="SM00091">
    <property type="entry name" value="PAS"/>
    <property type="match status" value="1"/>
</dbReference>
<keyword evidence="3" id="KW-0067">ATP-binding</keyword>
<dbReference type="PROSITE" id="PS00688">
    <property type="entry name" value="SIGMA54_INTERACT_3"/>
    <property type="match status" value="1"/>
</dbReference>
<dbReference type="OrthoDB" id="1672812at2"/>
<dbReference type="CDD" id="cd00130">
    <property type="entry name" value="PAS"/>
    <property type="match status" value="1"/>
</dbReference>
<feature type="domain" description="PAC" evidence="9">
    <location>
        <begin position="76"/>
        <end position="128"/>
    </location>
</feature>
<evidence type="ECO:0000256" key="1">
    <source>
        <dbReference type="ARBA" id="ARBA00022741"/>
    </source>
</evidence>
<dbReference type="CDD" id="cd00009">
    <property type="entry name" value="AAA"/>
    <property type="match status" value="1"/>
</dbReference>
<evidence type="ECO:0000259" key="8">
    <source>
        <dbReference type="PROSITE" id="PS50112"/>
    </source>
</evidence>
<dbReference type="FunFam" id="3.40.50.300:FF:000006">
    <property type="entry name" value="DNA-binding transcriptional regulator NtrC"/>
    <property type="match status" value="1"/>
</dbReference>
<dbReference type="SUPFAM" id="SSF52540">
    <property type="entry name" value="P-loop containing nucleoside triphosphate hydrolases"/>
    <property type="match status" value="1"/>
</dbReference>
<dbReference type="InterPro" id="IPR003593">
    <property type="entry name" value="AAA+_ATPase"/>
</dbReference>
<dbReference type="KEGG" id="dgi:Desgi_0487"/>
<dbReference type="Pfam" id="PF00158">
    <property type="entry name" value="Sigma54_activat"/>
    <property type="match status" value="1"/>
</dbReference>
<dbReference type="Gene3D" id="1.10.10.60">
    <property type="entry name" value="Homeodomain-like"/>
    <property type="match status" value="1"/>
</dbReference>
<dbReference type="AlphaFoldDB" id="R4KBX6"/>
<dbReference type="PANTHER" id="PTHR32071:SF57">
    <property type="entry name" value="C4-DICARBOXYLATE TRANSPORT TRANSCRIPTIONAL REGULATORY PROTEIN DCTD"/>
    <property type="match status" value="1"/>
</dbReference>
<dbReference type="GO" id="GO:0003677">
    <property type="term" value="F:DNA binding"/>
    <property type="evidence" value="ECO:0007669"/>
    <property type="project" value="UniProtKB-KW"/>
</dbReference>
<evidence type="ECO:0000256" key="3">
    <source>
        <dbReference type="ARBA" id="ARBA00022840"/>
    </source>
</evidence>
<dbReference type="NCBIfam" id="TIGR00229">
    <property type="entry name" value="sensory_box"/>
    <property type="match status" value="1"/>
</dbReference>
<evidence type="ECO:0000256" key="6">
    <source>
        <dbReference type="ARBA" id="ARBA00029500"/>
    </source>
</evidence>
<dbReference type="SMART" id="SM00382">
    <property type="entry name" value="AAA"/>
    <property type="match status" value="1"/>
</dbReference>
<dbReference type="InterPro" id="IPR000014">
    <property type="entry name" value="PAS"/>
</dbReference>
<keyword evidence="5" id="KW-0804">Transcription</keyword>
<dbReference type="InterPro" id="IPR035965">
    <property type="entry name" value="PAS-like_dom_sf"/>
</dbReference>
<dbReference type="Pfam" id="PF18024">
    <property type="entry name" value="HTH_50"/>
    <property type="match status" value="1"/>
</dbReference>
<evidence type="ECO:0000313" key="10">
    <source>
        <dbReference type="EMBL" id="AGL00059.1"/>
    </source>
</evidence>
<keyword evidence="11" id="KW-1185">Reference proteome</keyword>
<gene>
    <name evidence="10" type="ORF">Desgi_0487</name>
</gene>
<dbReference type="InterPro" id="IPR025944">
    <property type="entry name" value="Sigma_54_int_dom_CS"/>
</dbReference>
<dbReference type="Proteomes" id="UP000013520">
    <property type="component" value="Chromosome"/>
</dbReference>
<proteinExistence type="predicted"/>
<feature type="domain" description="PAS" evidence="8">
    <location>
        <begin position="9"/>
        <end position="61"/>
    </location>
</feature>
<dbReference type="InterPro" id="IPR009057">
    <property type="entry name" value="Homeodomain-like_sf"/>
</dbReference>
<dbReference type="GO" id="GO:0006355">
    <property type="term" value="P:regulation of DNA-templated transcription"/>
    <property type="evidence" value="ECO:0007669"/>
    <property type="project" value="InterPro"/>
</dbReference>
<dbReference type="SUPFAM" id="SSF55785">
    <property type="entry name" value="PYP-like sensor domain (PAS domain)"/>
    <property type="match status" value="1"/>
</dbReference>
<evidence type="ECO:0000256" key="5">
    <source>
        <dbReference type="ARBA" id="ARBA00023163"/>
    </source>
</evidence>
<evidence type="ECO:0000256" key="2">
    <source>
        <dbReference type="ARBA" id="ARBA00022797"/>
    </source>
</evidence>
<dbReference type="PROSITE" id="PS00675">
    <property type="entry name" value="SIGMA54_INTERACT_1"/>
    <property type="match status" value="1"/>
</dbReference>
<evidence type="ECO:0000256" key="4">
    <source>
        <dbReference type="ARBA" id="ARBA00023015"/>
    </source>
</evidence>